<evidence type="ECO:0000313" key="3">
    <source>
        <dbReference type="Proteomes" id="UP000030765"/>
    </source>
</evidence>
<proteinExistence type="predicted"/>
<dbReference type="EMBL" id="KE524266">
    <property type="protein sequence ID" value="KFB35173.1"/>
    <property type="molecule type" value="Genomic_DNA"/>
</dbReference>
<reference evidence="2" key="2">
    <citation type="submission" date="2020-05" db="UniProtKB">
        <authorList>
            <consortium name="EnsemblMetazoa"/>
        </authorList>
    </citation>
    <scope>IDENTIFICATION</scope>
</reference>
<dbReference type="AlphaFoldDB" id="A0A084VB29"/>
<sequence length="148" mass="15799">MLILREAALRLGAKSSGTAKDGVLSSPLSSFAIFMQTTSGLVFSESSNSASDGIASCFISDKLHAANHVIQANAWRFASNNRTPSETAMTLDKYFPSPTPGGHQRLVGRFLFACFNSCYAVSSSAKSRPTLHEFRSAPGKGNTCFLVL</sequence>
<organism evidence="1">
    <name type="scientific">Anopheles sinensis</name>
    <name type="common">Mosquito</name>
    <dbReference type="NCBI Taxonomy" id="74873"/>
    <lineage>
        <taxon>Eukaryota</taxon>
        <taxon>Metazoa</taxon>
        <taxon>Ecdysozoa</taxon>
        <taxon>Arthropoda</taxon>
        <taxon>Hexapoda</taxon>
        <taxon>Insecta</taxon>
        <taxon>Pterygota</taxon>
        <taxon>Neoptera</taxon>
        <taxon>Endopterygota</taxon>
        <taxon>Diptera</taxon>
        <taxon>Nematocera</taxon>
        <taxon>Culicoidea</taxon>
        <taxon>Culicidae</taxon>
        <taxon>Anophelinae</taxon>
        <taxon>Anopheles</taxon>
    </lineage>
</organism>
<name>A0A084VB29_ANOSI</name>
<gene>
    <name evidence="1" type="ORF">ZHAS_00001147</name>
</gene>
<accession>A0A084VB29</accession>
<dbReference type="Proteomes" id="UP000030765">
    <property type="component" value="Unassembled WGS sequence"/>
</dbReference>
<evidence type="ECO:0000313" key="1">
    <source>
        <dbReference type="EMBL" id="KFB35173.1"/>
    </source>
</evidence>
<dbReference type="VEuPathDB" id="VectorBase:ASIC001147"/>
<dbReference type="EMBL" id="ATLV01005125">
    <property type="status" value="NOT_ANNOTATED_CDS"/>
    <property type="molecule type" value="Genomic_DNA"/>
</dbReference>
<dbReference type="EnsemblMetazoa" id="ASIC001147-RA">
    <property type="protein sequence ID" value="ASIC001147-PA"/>
    <property type="gene ID" value="ASIC001147"/>
</dbReference>
<evidence type="ECO:0000313" key="2">
    <source>
        <dbReference type="EnsemblMetazoa" id="ASIC001147-PA"/>
    </source>
</evidence>
<keyword evidence="3" id="KW-1185">Reference proteome</keyword>
<protein>
    <submittedName>
        <fullName evidence="1 2">Beta-lactamase</fullName>
    </submittedName>
</protein>
<reference evidence="1 3" key="1">
    <citation type="journal article" date="2014" name="BMC Genomics">
        <title>Genome sequence of Anopheles sinensis provides insight into genetics basis of mosquito competence for malaria parasites.</title>
        <authorList>
            <person name="Zhou D."/>
            <person name="Zhang D."/>
            <person name="Ding G."/>
            <person name="Shi L."/>
            <person name="Hou Q."/>
            <person name="Ye Y."/>
            <person name="Xu Y."/>
            <person name="Zhou H."/>
            <person name="Xiong C."/>
            <person name="Li S."/>
            <person name="Yu J."/>
            <person name="Hong S."/>
            <person name="Yu X."/>
            <person name="Zou P."/>
            <person name="Chen C."/>
            <person name="Chang X."/>
            <person name="Wang W."/>
            <person name="Lv Y."/>
            <person name="Sun Y."/>
            <person name="Ma L."/>
            <person name="Shen B."/>
            <person name="Zhu C."/>
        </authorList>
    </citation>
    <scope>NUCLEOTIDE SEQUENCE [LARGE SCALE GENOMIC DNA]</scope>
</reference>